<keyword evidence="5" id="KW-0732">Signal</keyword>
<evidence type="ECO:0000259" key="6">
    <source>
        <dbReference type="Pfam" id="PF00127"/>
    </source>
</evidence>
<dbReference type="PANTHER" id="PTHR36507:SF1">
    <property type="entry name" value="BLL1555 PROTEIN"/>
    <property type="match status" value="1"/>
</dbReference>
<sequence length="353" mass="37941">MKKMMSLLLSGAIVTGMLGLGTMSEAYPAAAASTAPVKVLVAGKEVHFTAQPVLVKNRLLVPAEAMSKHLGMTYAYDAGKKTITLKMASNLYVFPIDSNSATINGVPVTSDVSATMMNGVPYIPLRFLGEYLGMGVTYQAATHTAAVKTDNVASFRILSPKEGDVLHTTQVKVGIAAFHHQLLDFRQHMQAVAGQGHIHVWLDTDPKDPKVAYKMISGEPAVFDNVQPGNHTLTVQLVGNDHKPLVPEVKQVIHFQTVASPTEKPAPAQATKTYSVDIHSYMFMPGEITVEAGSTVTFTNSDDVNHTVTAKDGSFDSGPISKGKSYSVTFSKPGVYQIYCKPHTFMTGTITVK</sequence>
<protein>
    <recommendedName>
        <fullName evidence="10">Copper-binding protein</fullName>
    </recommendedName>
</protein>
<dbReference type="InterPro" id="IPR052721">
    <property type="entry name" value="ET_Amicyanin"/>
</dbReference>
<gene>
    <name evidence="8" type="ORF">EDM56_21910</name>
</gene>
<feature type="signal peptide" evidence="5">
    <location>
        <begin position="1"/>
        <end position="26"/>
    </location>
</feature>
<evidence type="ECO:0000259" key="7">
    <source>
        <dbReference type="Pfam" id="PF07833"/>
    </source>
</evidence>
<dbReference type="InterPro" id="IPR012854">
    <property type="entry name" value="Cu_amine_oxidase-like_N"/>
</dbReference>
<evidence type="ECO:0000313" key="9">
    <source>
        <dbReference type="Proteomes" id="UP000271031"/>
    </source>
</evidence>
<evidence type="ECO:0000256" key="3">
    <source>
        <dbReference type="ARBA" id="ARBA00022982"/>
    </source>
</evidence>
<dbReference type="OrthoDB" id="680163at2"/>
<evidence type="ECO:0000256" key="5">
    <source>
        <dbReference type="SAM" id="SignalP"/>
    </source>
</evidence>
<feature type="domain" description="Blue (type 1) copper" evidence="6">
    <location>
        <begin position="275"/>
        <end position="353"/>
    </location>
</feature>
<dbReference type="SUPFAM" id="SSF55383">
    <property type="entry name" value="Copper amine oxidase, domain N"/>
    <property type="match status" value="1"/>
</dbReference>
<keyword evidence="2" id="KW-0479">Metal-binding</keyword>
<dbReference type="SUPFAM" id="SSF49503">
    <property type="entry name" value="Cupredoxins"/>
    <property type="match status" value="1"/>
</dbReference>
<dbReference type="Pfam" id="PF07833">
    <property type="entry name" value="Cu_amine_oxidN1"/>
    <property type="match status" value="1"/>
</dbReference>
<dbReference type="InterPro" id="IPR001235">
    <property type="entry name" value="Copper_blue_Plastocyanin"/>
</dbReference>
<feature type="chain" id="PRO_5038773074" description="Copper-binding protein" evidence="5">
    <location>
        <begin position="27"/>
        <end position="353"/>
    </location>
</feature>
<evidence type="ECO:0000256" key="1">
    <source>
        <dbReference type="ARBA" id="ARBA00022448"/>
    </source>
</evidence>
<dbReference type="RefSeq" id="WP_122920058.1">
    <property type="nucleotide sequence ID" value="NZ_RHHQ01000018.1"/>
</dbReference>
<dbReference type="PRINTS" id="PR00156">
    <property type="entry name" value="COPPERBLUE"/>
</dbReference>
<dbReference type="Proteomes" id="UP000271031">
    <property type="component" value="Unassembled WGS sequence"/>
</dbReference>
<dbReference type="Pfam" id="PF00127">
    <property type="entry name" value="Copper-bind"/>
    <property type="match status" value="1"/>
</dbReference>
<dbReference type="GO" id="GO:0009055">
    <property type="term" value="F:electron transfer activity"/>
    <property type="evidence" value="ECO:0007669"/>
    <property type="project" value="InterPro"/>
</dbReference>
<accession>A0A3M8D5F4</accession>
<keyword evidence="4" id="KW-0186">Copper</keyword>
<evidence type="ECO:0000256" key="4">
    <source>
        <dbReference type="ARBA" id="ARBA00023008"/>
    </source>
</evidence>
<dbReference type="InterPro" id="IPR035668">
    <property type="entry name" value="Amicyanin"/>
</dbReference>
<evidence type="ECO:0000256" key="2">
    <source>
        <dbReference type="ARBA" id="ARBA00022723"/>
    </source>
</evidence>
<reference evidence="8 9" key="1">
    <citation type="submission" date="2018-10" db="EMBL/GenBank/DDBJ databases">
        <title>Phylogenomics of Brevibacillus.</title>
        <authorList>
            <person name="Dunlap C."/>
        </authorList>
    </citation>
    <scope>NUCLEOTIDE SEQUENCE [LARGE SCALE GENOMIC DNA]</scope>
    <source>
        <strain evidence="8 9">JCM 15716</strain>
    </source>
</reference>
<dbReference type="PANTHER" id="PTHR36507">
    <property type="entry name" value="BLL1555 PROTEIN"/>
    <property type="match status" value="1"/>
</dbReference>
<dbReference type="InterPro" id="IPR008972">
    <property type="entry name" value="Cupredoxin"/>
</dbReference>
<keyword evidence="9" id="KW-1185">Reference proteome</keyword>
<dbReference type="InterPro" id="IPR000923">
    <property type="entry name" value="BlueCu_1"/>
</dbReference>
<evidence type="ECO:0000313" key="8">
    <source>
        <dbReference type="EMBL" id="RNB83326.1"/>
    </source>
</evidence>
<name>A0A3M8D5F4_9BACL</name>
<organism evidence="8 9">
    <name type="scientific">Brevibacillus fluminis</name>
    <dbReference type="NCBI Taxonomy" id="511487"/>
    <lineage>
        <taxon>Bacteria</taxon>
        <taxon>Bacillati</taxon>
        <taxon>Bacillota</taxon>
        <taxon>Bacilli</taxon>
        <taxon>Bacillales</taxon>
        <taxon>Paenibacillaceae</taxon>
        <taxon>Brevibacillus</taxon>
    </lineage>
</organism>
<dbReference type="AlphaFoldDB" id="A0A3M8D5F4"/>
<keyword evidence="1" id="KW-0813">Transport</keyword>
<dbReference type="InterPro" id="IPR036582">
    <property type="entry name" value="Mao_N_sf"/>
</dbReference>
<dbReference type="GO" id="GO:0005507">
    <property type="term" value="F:copper ion binding"/>
    <property type="evidence" value="ECO:0007669"/>
    <property type="project" value="InterPro"/>
</dbReference>
<dbReference type="EMBL" id="RHHQ01000018">
    <property type="protein sequence ID" value="RNB83326.1"/>
    <property type="molecule type" value="Genomic_DNA"/>
</dbReference>
<dbReference type="Gene3D" id="2.60.40.420">
    <property type="entry name" value="Cupredoxins - blue copper proteins"/>
    <property type="match status" value="1"/>
</dbReference>
<evidence type="ECO:0008006" key="10">
    <source>
        <dbReference type="Google" id="ProtNLM"/>
    </source>
</evidence>
<comment type="caution">
    <text evidence="8">The sequence shown here is derived from an EMBL/GenBank/DDBJ whole genome shotgun (WGS) entry which is preliminary data.</text>
</comment>
<proteinExistence type="predicted"/>
<dbReference type="Gene3D" id="3.30.457.10">
    <property type="entry name" value="Copper amine oxidase-like, N-terminal domain"/>
    <property type="match status" value="1"/>
</dbReference>
<feature type="domain" description="Copper amine oxidase-like N-terminal" evidence="7">
    <location>
        <begin position="41"/>
        <end position="145"/>
    </location>
</feature>
<dbReference type="CDD" id="cd13921">
    <property type="entry name" value="Amicyanin"/>
    <property type="match status" value="1"/>
</dbReference>
<keyword evidence="3" id="KW-0249">Electron transport</keyword>